<sequence length="256" mass="28422">MGGPLDWWARFVWSMGWMNISNPPSNFSPMAVVRSAPQPAQVEQIQPLHRTCNLFFERVSYEYDNRESSLSEASGLMDQVGHLGSIEIKRIDGDRLLSEELGKEFQECKLSPNNLERTCAFVSLLPAPGDVFAVSFPGGPGSQAISIDRGPDTVQLFLAQTPDPEHPDNCEVGEWRDWQKEEDGKFAFPLKDVKGVKSAKVSFYATPRALGLESILAKISIAALLARRELVEVTRSTFASTHKDLSVRNTNIALQN</sequence>
<comment type="caution">
    <text evidence="1">The sequence shown here is derived from an EMBL/GenBank/DDBJ whole genome shotgun (WGS) entry which is preliminary data.</text>
</comment>
<accession>A0AAV9W6L2</accession>
<evidence type="ECO:0000313" key="2">
    <source>
        <dbReference type="Proteomes" id="UP001370758"/>
    </source>
</evidence>
<dbReference type="AlphaFoldDB" id="A0AAV9W6L2"/>
<gene>
    <name evidence="1" type="ORF">TWF481_008267</name>
</gene>
<organism evidence="1 2">
    <name type="scientific">Arthrobotrys musiformis</name>
    <dbReference type="NCBI Taxonomy" id="47236"/>
    <lineage>
        <taxon>Eukaryota</taxon>
        <taxon>Fungi</taxon>
        <taxon>Dikarya</taxon>
        <taxon>Ascomycota</taxon>
        <taxon>Pezizomycotina</taxon>
        <taxon>Orbiliomycetes</taxon>
        <taxon>Orbiliales</taxon>
        <taxon>Orbiliaceae</taxon>
        <taxon>Arthrobotrys</taxon>
    </lineage>
</organism>
<name>A0AAV9W6L2_9PEZI</name>
<dbReference type="EMBL" id="JAVHJL010000005">
    <property type="protein sequence ID" value="KAK6503238.1"/>
    <property type="molecule type" value="Genomic_DNA"/>
</dbReference>
<dbReference type="Proteomes" id="UP001370758">
    <property type="component" value="Unassembled WGS sequence"/>
</dbReference>
<keyword evidence="2" id="KW-1185">Reference proteome</keyword>
<evidence type="ECO:0000313" key="1">
    <source>
        <dbReference type="EMBL" id="KAK6503238.1"/>
    </source>
</evidence>
<protein>
    <submittedName>
        <fullName evidence="1">Uncharacterized protein</fullName>
    </submittedName>
</protein>
<reference evidence="1 2" key="1">
    <citation type="submission" date="2023-08" db="EMBL/GenBank/DDBJ databases">
        <authorList>
            <person name="Palmer J.M."/>
        </authorList>
    </citation>
    <scope>NUCLEOTIDE SEQUENCE [LARGE SCALE GENOMIC DNA]</scope>
    <source>
        <strain evidence="1 2">TWF481</strain>
    </source>
</reference>
<proteinExistence type="predicted"/>